<evidence type="ECO:0000313" key="2">
    <source>
        <dbReference type="RefSeq" id="XP_065672056.1"/>
    </source>
</evidence>
<dbReference type="PANTHER" id="PTHR33053">
    <property type="entry name" value="PROTEIN, PUTATIVE-RELATED"/>
    <property type="match status" value="1"/>
</dbReference>
<accession>A0ABM4DCD4</accession>
<organism evidence="1 2">
    <name type="scientific">Hydra vulgaris</name>
    <name type="common">Hydra</name>
    <name type="synonym">Hydra attenuata</name>
    <dbReference type="NCBI Taxonomy" id="6087"/>
    <lineage>
        <taxon>Eukaryota</taxon>
        <taxon>Metazoa</taxon>
        <taxon>Cnidaria</taxon>
        <taxon>Hydrozoa</taxon>
        <taxon>Hydroidolina</taxon>
        <taxon>Anthoathecata</taxon>
        <taxon>Aplanulata</taxon>
        <taxon>Hydridae</taxon>
        <taxon>Hydra</taxon>
    </lineage>
</organism>
<name>A0ABM4DCD4_HYDVU</name>
<dbReference type="RefSeq" id="XP_065672056.1">
    <property type="nucleotide sequence ID" value="XM_065815984.1"/>
</dbReference>
<reference evidence="2" key="1">
    <citation type="submission" date="2025-08" db="UniProtKB">
        <authorList>
            <consortium name="RefSeq"/>
        </authorList>
    </citation>
    <scope>IDENTIFICATION</scope>
</reference>
<evidence type="ECO:0000313" key="1">
    <source>
        <dbReference type="Proteomes" id="UP001652625"/>
    </source>
</evidence>
<keyword evidence="1" id="KW-1185">Reference proteome</keyword>
<protein>
    <submittedName>
        <fullName evidence="2">Uncharacterized protein LOC136089890</fullName>
    </submittedName>
</protein>
<proteinExistence type="predicted"/>
<gene>
    <name evidence="2" type="primary">LOC136089890</name>
</gene>
<dbReference type="GeneID" id="136089890"/>
<dbReference type="Proteomes" id="UP001652625">
    <property type="component" value="Chromosome 13"/>
</dbReference>
<sequence>MTSHSSPKSALLRILRETGLDLPQDARTLLSSLKTIKTQSKSVGEYVYFGIKTEFIRVLSYWTVKSDFLTINLLINIDGLPLFLSSIVQLWPILGLFEGSDVFIIGIFVGNSKPDPLIDFSSDFVNEWMEIKDSGNNFNGFHISLAIKAFVCDAPARVYIKNIVNHNGYNSCERCCVHGSHNGRVVFNDKFGFNKRDDHTF</sequence>